<evidence type="ECO:0000256" key="1">
    <source>
        <dbReference type="ARBA" id="ARBA00022999"/>
    </source>
</evidence>
<dbReference type="InterPro" id="IPR000980">
    <property type="entry name" value="SH2"/>
</dbReference>
<dbReference type="AlphaFoldDB" id="A0A8J2LIW2"/>
<accession>A0A8J2LIW2</accession>
<feature type="domain" description="SH2" evidence="4">
    <location>
        <begin position="261"/>
        <end position="368"/>
    </location>
</feature>
<dbReference type="EMBL" id="CAJVCH010570061">
    <property type="protein sequence ID" value="CAG7833934.1"/>
    <property type="molecule type" value="Genomic_DNA"/>
</dbReference>
<dbReference type="Pfam" id="PF07525">
    <property type="entry name" value="SOCS_box"/>
    <property type="match status" value="1"/>
</dbReference>
<dbReference type="GO" id="GO:0005942">
    <property type="term" value="C:phosphatidylinositol 3-kinase complex"/>
    <property type="evidence" value="ECO:0007669"/>
    <property type="project" value="TreeGrafter"/>
</dbReference>
<evidence type="ECO:0000259" key="5">
    <source>
        <dbReference type="PROSITE" id="PS50225"/>
    </source>
</evidence>
<feature type="domain" description="SOCS box" evidence="5">
    <location>
        <begin position="363"/>
        <end position="412"/>
    </location>
</feature>
<evidence type="ECO:0000256" key="2">
    <source>
        <dbReference type="PROSITE-ProRule" id="PRU00191"/>
    </source>
</evidence>
<dbReference type="SMART" id="SM00969">
    <property type="entry name" value="SOCS_box"/>
    <property type="match status" value="1"/>
</dbReference>
<dbReference type="PROSITE" id="PS50001">
    <property type="entry name" value="SH2"/>
    <property type="match status" value="1"/>
</dbReference>
<evidence type="ECO:0000313" key="6">
    <source>
        <dbReference type="EMBL" id="CAG7833934.1"/>
    </source>
</evidence>
<dbReference type="Pfam" id="PF00017">
    <property type="entry name" value="SH2"/>
    <property type="match status" value="1"/>
</dbReference>
<evidence type="ECO:0000259" key="4">
    <source>
        <dbReference type="PROSITE" id="PS50001"/>
    </source>
</evidence>
<keyword evidence="1 2" id="KW-0727">SH2 domain</keyword>
<dbReference type="CDD" id="cd03717">
    <property type="entry name" value="SOCS_SOCS_like"/>
    <property type="match status" value="1"/>
</dbReference>
<dbReference type="PANTHER" id="PTHR10155:SF32">
    <property type="entry name" value="LP02169P"/>
    <property type="match status" value="1"/>
</dbReference>
<dbReference type="Proteomes" id="UP000708208">
    <property type="component" value="Unassembled WGS sequence"/>
</dbReference>
<feature type="compositionally biased region" description="Basic and acidic residues" evidence="3">
    <location>
        <begin position="227"/>
        <end position="236"/>
    </location>
</feature>
<protein>
    <recommendedName>
        <fullName evidence="8">Suppressor of cytokine signaling 6</fullName>
    </recommendedName>
</protein>
<dbReference type="PROSITE" id="PS50225">
    <property type="entry name" value="SOCS"/>
    <property type="match status" value="1"/>
</dbReference>
<sequence length="412" mass="46362">MKSTHKEMERKLSGASAKLRSLKELLSSTISLSQSQGTSASGSSSGNIIVKQRTQNSISLFNLKDTVAISNGPHSSQTCGRPISMTVSNLENCGFNSGESKSVSMYGLVDVADRSPRSLQASLQSSSNSKNPAVRLFYTIRSKFRKHRRDRNKILDSKSVDFGPFLSERSRISTVSSDRNGRYQLKSSQSADNIDNFASPIGYRNECENYEGMSVTPVNDQPEGSADEERRELERNRDIVPDVPKTKCLTRELCDLLHYGWYWGGLSKEEAEEKLKGQPDGAFVVRDSSSDHYLLSLSFNSSNGRTLHTRIEYRNGEFRFYSSEADSFPTVAELIEHCIAYSEAGIFCYSKSRRSDHPSYPVRLTKPISRFTEVKSLLYLSRFVIRKHVRVDLIPQLPLPPTLIDFIGERYI</sequence>
<dbReference type="SMART" id="SM00253">
    <property type="entry name" value="SOCS"/>
    <property type="match status" value="1"/>
</dbReference>
<evidence type="ECO:0000313" key="7">
    <source>
        <dbReference type="Proteomes" id="UP000708208"/>
    </source>
</evidence>
<keyword evidence="7" id="KW-1185">Reference proteome</keyword>
<dbReference type="SMART" id="SM00252">
    <property type="entry name" value="SH2"/>
    <property type="match status" value="1"/>
</dbReference>
<evidence type="ECO:0000256" key="3">
    <source>
        <dbReference type="SAM" id="MobiDB-lite"/>
    </source>
</evidence>
<organism evidence="6 7">
    <name type="scientific">Allacma fusca</name>
    <dbReference type="NCBI Taxonomy" id="39272"/>
    <lineage>
        <taxon>Eukaryota</taxon>
        <taxon>Metazoa</taxon>
        <taxon>Ecdysozoa</taxon>
        <taxon>Arthropoda</taxon>
        <taxon>Hexapoda</taxon>
        <taxon>Collembola</taxon>
        <taxon>Symphypleona</taxon>
        <taxon>Sminthuridae</taxon>
        <taxon>Allacma</taxon>
    </lineage>
</organism>
<reference evidence="6" key="1">
    <citation type="submission" date="2021-06" db="EMBL/GenBank/DDBJ databases">
        <authorList>
            <person name="Hodson N. C."/>
            <person name="Mongue J. A."/>
            <person name="Jaron S. K."/>
        </authorList>
    </citation>
    <scope>NUCLEOTIDE SEQUENCE</scope>
</reference>
<name>A0A8J2LIW2_9HEXA</name>
<comment type="caution">
    <text evidence="6">The sequence shown here is derived from an EMBL/GenBank/DDBJ whole genome shotgun (WGS) entry which is preliminary data.</text>
</comment>
<gene>
    <name evidence="6" type="ORF">AFUS01_LOCUS43495</name>
</gene>
<dbReference type="GO" id="GO:0046935">
    <property type="term" value="F:1-phosphatidylinositol-3-kinase regulator activity"/>
    <property type="evidence" value="ECO:0007669"/>
    <property type="project" value="TreeGrafter"/>
</dbReference>
<evidence type="ECO:0008006" key="8">
    <source>
        <dbReference type="Google" id="ProtNLM"/>
    </source>
</evidence>
<dbReference type="OrthoDB" id="6270897at2759"/>
<dbReference type="GO" id="GO:0046854">
    <property type="term" value="P:phosphatidylinositol phosphate biosynthetic process"/>
    <property type="evidence" value="ECO:0007669"/>
    <property type="project" value="TreeGrafter"/>
</dbReference>
<feature type="region of interest" description="Disordered" evidence="3">
    <location>
        <begin position="213"/>
        <end position="236"/>
    </location>
</feature>
<proteinExistence type="predicted"/>
<dbReference type="PANTHER" id="PTHR10155">
    <property type="entry name" value="PHOSPHATIDYLINOSITOL 3-KINASE REGULATORY SUBUNIT"/>
    <property type="match status" value="1"/>
</dbReference>
<dbReference type="InterPro" id="IPR001496">
    <property type="entry name" value="SOCS_box"/>
</dbReference>